<evidence type="ECO:0000313" key="1">
    <source>
        <dbReference type="EMBL" id="JAH16719.1"/>
    </source>
</evidence>
<reference evidence="1" key="2">
    <citation type="journal article" date="2015" name="Fish Shellfish Immunol.">
        <title>Early steps in the European eel (Anguilla anguilla)-Vibrio vulnificus interaction in the gills: Role of the RtxA13 toxin.</title>
        <authorList>
            <person name="Callol A."/>
            <person name="Pajuelo D."/>
            <person name="Ebbesson L."/>
            <person name="Teles M."/>
            <person name="MacKenzie S."/>
            <person name="Amaro C."/>
        </authorList>
    </citation>
    <scope>NUCLEOTIDE SEQUENCE</scope>
</reference>
<protein>
    <submittedName>
        <fullName evidence="1">Uncharacterized protein</fullName>
    </submittedName>
</protein>
<sequence>MLEPHLSCICTAHNELLTKTIF</sequence>
<accession>A0A0E9QIU3</accession>
<organism evidence="1">
    <name type="scientific">Anguilla anguilla</name>
    <name type="common">European freshwater eel</name>
    <name type="synonym">Muraena anguilla</name>
    <dbReference type="NCBI Taxonomy" id="7936"/>
    <lineage>
        <taxon>Eukaryota</taxon>
        <taxon>Metazoa</taxon>
        <taxon>Chordata</taxon>
        <taxon>Craniata</taxon>
        <taxon>Vertebrata</taxon>
        <taxon>Euteleostomi</taxon>
        <taxon>Actinopterygii</taxon>
        <taxon>Neopterygii</taxon>
        <taxon>Teleostei</taxon>
        <taxon>Anguilliformes</taxon>
        <taxon>Anguillidae</taxon>
        <taxon>Anguilla</taxon>
    </lineage>
</organism>
<proteinExistence type="predicted"/>
<reference evidence="1" key="1">
    <citation type="submission" date="2014-11" db="EMBL/GenBank/DDBJ databases">
        <authorList>
            <person name="Amaro Gonzalez C."/>
        </authorList>
    </citation>
    <scope>NUCLEOTIDE SEQUENCE</scope>
</reference>
<name>A0A0E9QIU3_ANGAN</name>
<dbReference type="AlphaFoldDB" id="A0A0E9QIU3"/>
<dbReference type="EMBL" id="GBXM01091858">
    <property type="protein sequence ID" value="JAH16719.1"/>
    <property type="molecule type" value="Transcribed_RNA"/>
</dbReference>